<evidence type="ECO:0000313" key="5">
    <source>
        <dbReference type="EMBL" id="EOX94745.1"/>
    </source>
</evidence>
<evidence type="ECO:0000256" key="1">
    <source>
        <dbReference type="ARBA" id="ARBA00022679"/>
    </source>
</evidence>
<evidence type="ECO:0000256" key="3">
    <source>
        <dbReference type="ARBA" id="ARBA00025786"/>
    </source>
</evidence>
<keyword evidence="1" id="KW-0808">Transferase</keyword>
<dbReference type="FunFam" id="3.40.630.30:FF:000034">
    <property type="entry name" value="N-alpha-acetyltransferase 20"/>
    <property type="match status" value="1"/>
</dbReference>
<dbReference type="PROSITE" id="PS51186">
    <property type="entry name" value="GNAT"/>
    <property type="match status" value="1"/>
</dbReference>
<comment type="similarity">
    <text evidence="3">Belongs to the acetyltransferase family. ARD1 subfamily.</text>
</comment>
<evidence type="ECO:0000313" key="6">
    <source>
        <dbReference type="Proteomes" id="UP000026915"/>
    </source>
</evidence>
<feature type="domain" description="N-acetyltransferase" evidence="4">
    <location>
        <begin position="2"/>
        <end position="151"/>
    </location>
</feature>
<dbReference type="PANTHER" id="PTHR45910">
    <property type="entry name" value="N-ALPHA-ACETYLTRANSFERASE 20"/>
    <property type="match status" value="1"/>
</dbReference>
<protein>
    <submittedName>
        <fullName evidence="5">Acyl-CoA N-acyltransferases superfamily protein</fullName>
    </submittedName>
</protein>
<dbReference type="EMBL" id="CM001879">
    <property type="protein sequence ID" value="EOX94745.1"/>
    <property type="molecule type" value="Genomic_DNA"/>
</dbReference>
<evidence type="ECO:0000259" key="4">
    <source>
        <dbReference type="PROSITE" id="PS51186"/>
    </source>
</evidence>
<gene>
    <name evidence="5" type="ORF">TCM_004357</name>
</gene>
<proteinExistence type="inferred from homology"/>
<name>A0A061DPX9_THECC</name>
<dbReference type="AlphaFoldDB" id="A0A061DPX9"/>
<dbReference type="HOGENOM" id="CLU_1013408_0_0_1"/>
<reference evidence="5 6" key="1">
    <citation type="journal article" date="2013" name="Genome Biol.">
        <title>The genome sequence of the most widely cultivated cacao type and its use to identify candidate genes regulating pod color.</title>
        <authorList>
            <person name="Motamayor J.C."/>
            <person name="Mockaitis K."/>
            <person name="Schmutz J."/>
            <person name="Haiminen N."/>
            <person name="Iii D.L."/>
            <person name="Cornejo O."/>
            <person name="Findley S.D."/>
            <person name="Zheng P."/>
            <person name="Utro F."/>
            <person name="Royaert S."/>
            <person name="Saski C."/>
            <person name="Jenkins J."/>
            <person name="Podicheti R."/>
            <person name="Zhao M."/>
            <person name="Scheffler B.E."/>
            <person name="Stack J.C."/>
            <person name="Feltus F.A."/>
            <person name="Mustiga G.M."/>
            <person name="Amores F."/>
            <person name="Phillips W."/>
            <person name="Marelli J.P."/>
            <person name="May G.D."/>
            <person name="Shapiro H."/>
            <person name="Ma J."/>
            <person name="Bustamante C.D."/>
            <person name="Schnell R.J."/>
            <person name="Main D."/>
            <person name="Gilbert D."/>
            <person name="Parida L."/>
            <person name="Kuhn D.N."/>
        </authorList>
    </citation>
    <scope>NUCLEOTIDE SEQUENCE [LARGE SCALE GENOMIC DNA]</scope>
    <source>
        <strain evidence="6">cv. Matina 1-6</strain>
    </source>
</reference>
<organism evidence="5 6">
    <name type="scientific">Theobroma cacao</name>
    <name type="common">Cacao</name>
    <name type="synonym">Cocoa</name>
    <dbReference type="NCBI Taxonomy" id="3641"/>
    <lineage>
        <taxon>Eukaryota</taxon>
        <taxon>Viridiplantae</taxon>
        <taxon>Streptophyta</taxon>
        <taxon>Embryophyta</taxon>
        <taxon>Tracheophyta</taxon>
        <taxon>Spermatophyta</taxon>
        <taxon>Magnoliopsida</taxon>
        <taxon>eudicotyledons</taxon>
        <taxon>Gunneridae</taxon>
        <taxon>Pentapetalae</taxon>
        <taxon>rosids</taxon>
        <taxon>malvids</taxon>
        <taxon>Malvales</taxon>
        <taxon>Malvaceae</taxon>
        <taxon>Byttnerioideae</taxon>
        <taxon>Theobroma</taxon>
    </lineage>
</organism>
<dbReference type="InterPro" id="IPR016181">
    <property type="entry name" value="Acyl_CoA_acyltransferase"/>
</dbReference>
<dbReference type="InterPro" id="IPR000182">
    <property type="entry name" value="GNAT_dom"/>
</dbReference>
<accession>A0A061DPX9</accession>
<keyword evidence="6" id="KW-1185">Reference proteome</keyword>
<evidence type="ECO:0000256" key="2">
    <source>
        <dbReference type="ARBA" id="ARBA00023315"/>
    </source>
</evidence>
<dbReference type="Gramene" id="EOX94745">
    <property type="protein sequence ID" value="EOX94745"/>
    <property type="gene ID" value="TCM_004357"/>
</dbReference>
<dbReference type="InParanoid" id="A0A061DPX9"/>
<dbReference type="GO" id="GO:0004596">
    <property type="term" value="F:protein-N-terminal amino-acid acetyltransferase activity"/>
    <property type="evidence" value="ECO:0000318"/>
    <property type="project" value="GO_Central"/>
</dbReference>
<dbReference type="PANTHER" id="PTHR45910:SF1">
    <property type="entry name" value="N-ALPHA-ACETYLTRANSFERASE 20"/>
    <property type="match status" value="1"/>
</dbReference>
<dbReference type="OMA" id="DAHDMRK"/>
<dbReference type="STRING" id="3641.A0A061DPX9"/>
<dbReference type="eggNOG" id="KOG3234">
    <property type="taxonomic scope" value="Eukaryota"/>
</dbReference>
<keyword evidence="2" id="KW-0012">Acyltransferase</keyword>
<dbReference type="Pfam" id="PF00583">
    <property type="entry name" value="Acetyltransf_1"/>
    <property type="match status" value="1"/>
</dbReference>
<dbReference type="Gene3D" id="3.40.630.30">
    <property type="match status" value="1"/>
</dbReference>
<dbReference type="Proteomes" id="UP000026915">
    <property type="component" value="Chromosome 1"/>
</dbReference>
<dbReference type="SUPFAM" id="SSF55729">
    <property type="entry name" value="Acyl-CoA N-acyltransferases (Nat)"/>
    <property type="match status" value="1"/>
</dbReference>
<sequence length="275" mass="31431">MTTIRRFCCNDLLRFASVNLDHLTETFNMSFYMTYLARWPDYFHVAEGPGKRIMGYIMGKVEGQGESWHGHVTAVTVAPEYRRQQLAKKLMNLLEDISDKIDKAYFVDLFVRASNTPAIKMYEKLGYVIYRRVLRYYSGEEDGLDMRKALSRDIEKKSIIPLKRPVTPDELDSALHICKAQIRFLWLPFKRAYQGQALCGGSSVFITGRCQWTKVTYPKREIGFCGRNSGNNGGGPRKRFAISYCSRGDGSRLTCMFAAWTAKKQARSEAHGALV</sequence>
<dbReference type="CDD" id="cd04301">
    <property type="entry name" value="NAT_SF"/>
    <property type="match status" value="1"/>
</dbReference>
<dbReference type="GO" id="GO:0031416">
    <property type="term" value="C:NatB complex"/>
    <property type="evidence" value="ECO:0000318"/>
    <property type="project" value="GO_Central"/>
</dbReference>
<dbReference type="GO" id="GO:0032956">
    <property type="term" value="P:regulation of actin cytoskeleton organization"/>
    <property type="evidence" value="ECO:0000318"/>
    <property type="project" value="GO_Central"/>
</dbReference>
<dbReference type="FunCoup" id="A0A061DPX9">
    <property type="interactions" value="2749"/>
</dbReference>
<dbReference type="InterPro" id="IPR051646">
    <property type="entry name" value="NatB_acetyltransferase_subunit"/>
</dbReference>